<dbReference type="EMBL" id="KB456262">
    <property type="protein sequence ID" value="EMF14164.1"/>
    <property type="molecule type" value="Genomic_DNA"/>
</dbReference>
<dbReference type="RefSeq" id="XP_016762285.1">
    <property type="nucleotide sequence ID" value="XM_016904626.1"/>
</dbReference>
<feature type="region of interest" description="Disordered" evidence="1">
    <location>
        <begin position="1"/>
        <end position="145"/>
    </location>
</feature>
<keyword evidence="3" id="KW-1185">Reference proteome</keyword>
<name>M3D8F2_SPHMS</name>
<protein>
    <submittedName>
        <fullName evidence="2">Uncharacterized protein</fullName>
    </submittedName>
</protein>
<evidence type="ECO:0000313" key="2">
    <source>
        <dbReference type="EMBL" id="EMF14164.1"/>
    </source>
</evidence>
<dbReference type="HOGENOM" id="CLU_1441885_0_0_1"/>
<dbReference type="Proteomes" id="UP000016931">
    <property type="component" value="Unassembled WGS sequence"/>
</dbReference>
<organism evidence="2 3">
    <name type="scientific">Sphaerulina musiva (strain SO2202)</name>
    <name type="common">Poplar stem canker fungus</name>
    <name type="synonym">Septoria musiva</name>
    <dbReference type="NCBI Taxonomy" id="692275"/>
    <lineage>
        <taxon>Eukaryota</taxon>
        <taxon>Fungi</taxon>
        <taxon>Dikarya</taxon>
        <taxon>Ascomycota</taxon>
        <taxon>Pezizomycotina</taxon>
        <taxon>Dothideomycetes</taxon>
        <taxon>Dothideomycetidae</taxon>
        <taxon>Mycosphaerellales</taxon>
        <taxon>Mycosphaerellaceae</taxon>
        <taxon>Sphaerulina</taxon>
    </lineage>
</organism>
<feature type="compositionally biased region" description="Basic and acidic residues" evidence="1">
    <location>
        <begin position="27"/>
        <end position="42"/>
    </location>
</feature>
<evidence type="ECO:0000313" key="3">
    <source>
        <dbReference type="Proteomes" id="UP000016931"/>
    </source>
</evidence>
<gene>
    <name evidence="2" type="ORF">SEPMUDRAFT_147971</name>
</gene>
<proteinExistence type="predicted"/>
<accession>M3D8F2</accession>
<dbReference type="GeneID" id="27901763"/>
<reference evidence="2 3" key="1">
    <citation type="journal article" date="2012" name="PLoS Pathog.">
        <title>Diverse lifestyles and strategies of plant pathogenesis encoded in the genomes of eighteen Dothideomycetes fungi.</title>
        <authorList>
            <person name="Ohm R.A."/>
            <person name="Feau N."/>
            <person name="Henrissat B."/>
            <person name="Schoch C.L."/>
            <person name="Horwitz B.A."/>
            <person name="Barry K.W."/>
            <person name="Condon B.J."/>
            <person name="Copeland A.C."/>
            <person name="Dhillon B."/>
            <person name="Glaser F."/>
            <person name="Hesse C.N."/>
            <person name="Kosti I."/>
            <person name="LaButti K."/>
            <person name="Lindquist E.A."/>
            <person name="Lucas S."/>
            <person name="Salamov A.A."/>
            <person name="Bradshaw R.E."/>
            <person name="Ciuffetti L."/>
            <person name="Hamelin R.C."/>
            <person name="Kema G.H.J."/>
            <person name="Lawrence C."/>
            <person name="Scott J.A."/>
            <person name="Spatafora J.W."/>
            <person name="Turgeon B.G."/>
            <person name="de Wit P.J.G.M."/>
            <person name="Zhong S."/>
            <person name="Goodwin S.B."/>
            <person name="Grigoriev I.V."/>
        </authorList>
    </citation>
    <scope>NUCLEOTIDE SEQUENCE [LARGE SCALE GENOMIC DNA]</scope>
    <source>
        <strain evidence="2 3">SO2202</strain>
    </source>
</reference>
<dbReference type="AlphaFoldDB" id="M3D8F2"/>
<feature type="compositionally biased region" description="Basic residues" evidence="1">
    <location>
        <begin position="65"/>
        <end position="88"/>
    </location>
</feature>
<sequence>METAPLEAERQPQAGSQYGFDHATQFRGHELPQDVRGSEMDRQFALPMEASAPVDEAASSPQASKSRKKSGPRVRRCARCIQRHKKCSHGQATAAAASEPAEDQKANFQASIDDEQSSGPSRNLEIPTASSGTTATKPMPQKRAGKIALLKAAENGDTESSDSVSTVAERYAAQGRTIVKAGPDPDRM</sequence>
<evidence type="ECO:0000256" key="1">
    <source>
        <dbReference type="SAM" id="MobiDB-lite"/>
    </source>
</evidence>